<dbReference type="InterPro" id="IPR016032">
    <property type="entry name" value="Sig_transdc_resp-reg_C-effctor"/>
</dbReference>
<dbReference type="GO" id="GO:0032993">
    <property type="term" value="C:protein-DNA complex"/>
    <property type="evidence" value="ECO:0007669"/>
    <property type="project" value="TreeGrafter"/>
</dbReference>
<evidence type="ECO:0000256" key="6">
    <source>
        <dbReference type="ARBA" id="ARBA00023163"/>
    </source>
</evidence>
<keyword evidence="12" id="KW-1185">Reference proteome</keyword>
<dbReference type="Gene3D" id="3.40.50.2300">
    <property type="match status" value="1"/>
</dbReference>
<dbReference type="Gene3D" id="1.10.10.10">
    <property type="entry name" value="Winged helix-like DNA-binding domain superfamily/Winged helix DNA-binding domain"/>
    <property type="match status" value="1"/>
</dbReference>
<evidence type="ECO:0000256" key="7">
    <source>
        <dbReference type="PROSITE-ProRule" id="PRU00169"/>
    </source>
</evidence>
<dbReference type="GO" id="GO:0005829">
    <property type="term" value="C:cytosol"/>
    <property type="evidence" value="ECO:0007669"/>
    <property type="project" value="TreeGrafter"/>
</dbReference>
<dbReference type="Proteomes" id="UP000288024">
    <property type="component" value="Unassembled WGS sequence"/>
</dbReference>
<dbReference type="EMBL" id="RZTZ01000009">
    <property type="protein sequence ID" value="RVT59442.1"/>
    <property type="molecule type" value="Genomic_DNA"/>
</dbReference>
<dbReference type="PROSITE" id="PS51755">
    <property type="entry name" value="OMPR_PHOB"/>
    <property type="match status" value="1"/>
</dbReference>
<comment type="subcellular location">
    <subcellularLocation>
        <location evidence="1">Cytoplasm</location>
    </subcellularLocation>
</comment>
<feature type="DNA-binding region" description="OmpR/PhoB-type" evidence="8">
    <location>
        <begin position="123"/>
        <end position="223"/>
    </location>
</feature>
<feature type="domain" description="Response regulatory" evidence="9">
    <location>
        <begin position="3"/>
        <end position="116"/>
    </location>
</feature>
<dbReference type="Pfam" id="PF00486">
    <property type="entry name" value="Trans_reg_C"/>
    <property type="match status" value="1"/>
</dbReference>
<evidence type="ECO:0000313" key="12">
    <source>
        <dbReference type="Proteomes" id="UP000288024"/>
    </source>
</evidence>
<proteinExistence type="predicted"/>
<dbReference type="GO" id="GO:0000156">
    <property type="term" value="F:phosphorelay response regulator activity"/>
    <property type="evidence" value="ECO:0007669"/>
    <property type="project" value="TreeGrafter"/>
</dbReference>
<keyword evidence="2 7" id="KW-0597">Phosphoprotein</keyword>
<dbReference type="SMART" id="SM00448">
    <property type="entry name" value="REC"/>
    <property type="match status" value="1"/>
</dbReference>
<dbReference type="InterPro" id="IPR001867">
    <property type="entry name" value="OmpR/PhoB-type_DNA-bd"/>
</dbReference>
<evidence type="ECO:0000256" key="3">
    <source>
        <dbReference type="ARBA" id="ARBA00023012"/>
    </source>
</evidence>
<dbReference type="GeneID" id="87620375"/>
<keyword evidence="5 8" id="KW-0238">DNA-binding</keyword>
<dbReference type="InterPro" id="IPR001789">
    <property type="entry name" value="Sig_transdc_resp-reg_receiver"/>
</dbReference>
<dbReference type="InterPro" id="IPR011006">
    <property type="entry name" value="CheY-like_superfamily"/>
</dbReference>
<dbReference type="PANTHER" id="PTHR48111:SF73">
    <property type="entry name" value="ALKALINE PHOSPHATASE SYNTHESIS TRANSCRIPTIONAL REGULATORY PROTEIN PHOP"/>
    <property type="match status" value="1"/>
</dbReference>
<keyword evidence="3" id="KW-0902">Two-component regulatory system</keyword>
<evidence type="ECO:0000256" key="8">
    <source>
        <dbReference type="PROSITE-ProRule" id="PRU01091"/>
    </source>
</evidence>
<sequence>MKQILIVDDEQQMLDLIALYLSPLGYHCKKINSAIDALLYLESNPVDLILLDLMMPDMNGWEACIEIKKYWETPIIMLTARTDKKDVVKGLNTGADDYISKPFDGEELVARIEAVLRRKGNRSELIEFDGLVLDQESFDLQYQTKNIPLTPKEFALMKLFLQNLNKVFTRDHLIHSIWGHGVETEDRTIDSHIRNLRDKLRKAGFPSEEYLLTVWGVGYKWIGKESD</sequence>
<evidence type="ECO:0000256" key="5">
    <source>
        <dbReference type="ARBA" id="ARBA00023125"/>
    </source>
</evidence>
<dbReference type="GO" id="GO:0000976">
    <property type="term" value="F:transcription cis-regulatory region binding"/>
    <property type="evidence" value="ECO:0007669"/>
    <property type="project" value="TreeGrafter"/>
</dbReference>
<dbReference type="CDD" id="cd17574">
    <property type="entry name" value="REC_OmpR"/>
    <property type="match status" value="1"/>
</dbReference>
<evidence type="ECO:0000256" key="4">
    <source>
        <dbReference type="ARBA" id="ARBA00023015"/>
    </source>
</evidence>
<gene>
    <name evidence="11" type="ORF">EM808_19290</name>
</gene>
<dbReference type="Gene3D" id="6.10.250.690">
    <property type="match status" value="1"/>
</dbReference>
<feature type="modified residue" description="4-aspartylphosphate" evidence="7">
    <location>
        <position position="52"/>
    </location>
</feature>
<evidence type="ECO:0000259" key="10">
    <source>
        <dbReference type="PROSITE" id="PS51755"/>
    </source>
</evidence>
<dbReference type="SUPFAM" id="SSF46894">
    <property type="entry name" value="C-terminal effector domain of the bipartite response regulators"/>
    <property type="match status" value="1"/>
</dbReference>
<protein>
    <submittedName>
        <fullName evidence="11">Response regulator transcription factor</fullName>
    </submittedName>
</protein>
<keyword evidence="6" id="KW-0804">Transcription</keyword>
<dbReference type="Pfam" id="PF00072">
    <property type="entry name" value="Response_reg"/>
    <property type="match status" value="1"/>
</dbReference>
<dbReference type="GO" id="GO:0006355">
    <property type="term" value="P:regulation of DNA-templated transcription"/>
    <property type="evidence" value="ECO:0007669"/>
    <property type="project" value="InterPro"/>
</dbReference>
<evidence type="ECO:0000259" key="9">
    <source>
        <dbReference type="PROSITE" id="PS50110"/>
    </source>
</evidence>
<dbReference type="RefSeq" id="WP_127739838.1">
    <property type="nucleotide sequence ID" value="NZ_CAJCKN010000120.1"/>
</dbReference>
<dbReference type="FunFam" id="3.40.50.2300:FF:000001">
    <property type="entry name" value="DNA-binding response regulator PhoB"/>
    <property type="match status" value="1"/>
</dbReference>
<evidence type="ECO:0000256" key="1">
    <source>
        <dbReference type="ARBA" id="ARBA00004496"/>
    </source>
</evidence>
<dbReference type="SUPFAM" id="SSF52172">
    <property type="entry name" value="CheY-like"/>
    <property type="match status" value="1"/>
</dbReference>
<dbReference type="CDD" id="cd00383">
    <property type="entry name" value="trans_reg_C"/>
    <property type="match status" value="1"/>
</dbReference>
<evidence type="ECO:0000313" key="11">
    <source>
        <dbReference type="EMBL" id="RVT59442.1"/>
    </source>
</evidence>
<dbReference type="AlphaFoldDB" id="A0A3S2U878"/>
<dbReference type="InterPro" id="IPR036388">
    <property type="entry name" value="WH-like_DNA-bd_sf"/>
</dbReference>
<dbReference type="PANTHER" id="PTHR48111">
    <property type="entry name" value="REGULATOR OF RPOS"/>
    <property type="match status" value="1"/>
</dbReference>
<accession>A0A3S2U878</accession>
<evidence type="ECO:0000256" key="2">
    <source>
        <dbReference type="ARBA" id="ARBA00022553"/>
    </source>
</evidence>
<dbReference type="InterPro" id="IPR039420">
    <property type="entry name" value="WalR-like"/>
</dbReference>
<keyword evidence="4" id="KW-0805">Transcription regulation</keyword>
<feature type="domain" description="OmpR/PhoB-type" evidence="10">
    <location>
        <begin position="123"/>
        <end position="223"/>
    </location>
</feature>
<name>A0A3S2U878_9BACI</name>
<reference evidence="11 12" key="1">
    <citation type="submission" date="2019-01" db="EMBL/GenBank/DDBJ databases">
        <title>Bacillus sp. M5HDSG1-1, whole genome shotgun sequence.</title>
        <authorList>
            <person name="Tuo L."/>
        </authorList>
    </citation>
    <scope>NUCLEOTIDE SEQUENCE [LARGE SCALE GENOMIC DNA]</scope>
    <source>
        <strain evidence="11 12">M5HDSG1-1</strain>
    </source>
</reference>
<dbReference type="PROSITE" id="PS50110">
    <property type="entry name" value="RESPONSE_REGULATORY"/>
    <property type="match status" value="1"/>
</dbReference>
<organism evidence="11 12">
    <name type="scientific">Niallia taxi</name>
    <dbReference type="NCBI Taxonomy" id="2499688"/>
    <lineage>
        <taxon>Bacteria</taxon>
        <taxon>Bacillati</taxon>
        <taxon>Bacillota</taxon>
        <taxon>Bacilli</taxon>
        <taxon>Bacillales</taxon>
        <taxon>Bacillaceae</taxon>
        <taxon>Niallia</taxon>
    </lineage>
</organism>
<dbReference type="SMART" id="SM00862">
    <property type="entry name" value="Trans_reg_C"/>
    <property type="match status" value="1"/>
</dbReference>
<comment type="caution">
    <text evidence="11">The sequence shown here is derived from an EMBL/GenBank/DDBJ whole genome shotgun (WGS) entry which is preliminary data.</text>
</comment>